<comment type="caution">
    <text evidence="1">The sequence shown here is derived from an EMBL/GenBank/DDBJ whole genome shotgun (WGS) entry which is preliminary data.</text>
</comment>
<sequence length="108" mass="11621">MLYRFKSQATQDVVMLEANARQLLDIMGKPGGASGIITVEQIPSALAALEAAVSNEGANQHNHDAFAVEGHAEDAERQHVGLHQRAAPIIHMLRDSQAEGKDVIWGAK</sequence>
<gene>
    <name evidence="1" type="ORF">WKW80_20680</name>
</gene>
<protein>
    <submittedName>
        <fullName evidence="1">DUF1840 domain-containing protein</fullName>
    </submittedName>
</protein>
<dbReference type="RefSeq" id="WP_340365448.1">
    <property type="nucleotide sequence ID" value="NZ_JBBKZV010000013.1"/>
</dbReference>
<dbReference type="Proteomes" id="UP001363010">
    <property type="component" value="Unassembled WGS sequence"/>
</dbReference>
<reference evidence="1 2" key="1">
    <citation type="submission" date="2024-03" db="EMBL/GenBank/DDBJ databases">
        <title>Novel species of the genus Variovorax.</title>
        <authorList>
            <person name="Liu Q."/>
            <person name="Xin Y.-H."/>
        </authorList>
    </citation>
    <scope>NUCLEOTIDE SEQUENCE [LARGE SCALE GENOMIC DNA]</scope>
    <source>
        <strain evidence="1 2">KACC 18501</strain>
    </source>
</reference>
<dbReference type="EMBL" id="JBBKZV010000013">
    <property type="protein sequence ID" value="MEJ8824424.1"/>
    <property type="molecule type" value="Genomic_DNA"/>
</dbReference>
<proteinExistence type="predicted"/>
<dbReference type="InterPro" id="IPR014991">
    <property type="entry name" value="DUF1840"/>
</dbReference>
<name>A0ABU8W2Y8_9BURK</name>
<dbReference type="Pfam" id="PF08895">
    <property type="entry name" value="DUF1840"/>
    <property type="match status" value="1"/>
</dbReference>
<accession>A0ABU8W2Y8</accession>
<keyword evidence="2" id="KW-1185">Reference proteome</keyword>
<evidence type="ECO:0000313" key="2">
    <source>
        <dbReference type="Proteomes" id="UP001363010"/>
    </source>
</evidence>
<evidence type="ECO:0000313" key="1">
    <source>
        <dbReference type="EMBL" id="MEJ8824424.1"/>
    </source>
</evidence>
<organism evidence="1 2">
    <name type="scientific">Variovorax humicola</name>
    <dbReference type="NCBI Taxonomy" id="1769758"/>
    <lineage>
        <taxon>Bacteria</taxon>
        <taxon>Pseudomonadati</taxon>
        <taxon>Pseudomonadota</taxon>
        <taxon>Betaproteobacteria</taxon>
        <taxon>Burkholderiales</taxon>
        <taxon>Comamonadaceae</taxon>
        <taxon>Variovorax</taxon>
    </lineage>
</organism>